<evidence type="ECO:0000313" key="1">
    <source>
        <dbReference type="EMBL" id="KAA5533172.1"/>
    </source>
</evidence>
<reference evidence="1 2" key="1">
    <citation type="submission" date="2019-09" db="EMBL/GenBank/DDBJ databases">
        <title>Genome sequence and assembly of Taibaiella sp.</title>
        <authorList>
            <person name="Chhetri G."/>
        </authorList>
    </citation>
    <scope>NUCLEOTIDE SEQUENCE [LARGE SCALE GENOMIC DNA]</scope>
    <source>
        <strain evidence="1 2">KVB11</strain>
    </source>
</reference>
<name>A0A5M6CGX9_9BACT</name>
<sequence length="248" mass="28369">MKLHALDNARLHNVEFGQFIVRLSNDIDSLNLDLSEDPELYLQLKKLNTLSVEYDKALQQIIAQEQSAQLLVLDQQRDYRISALNKMISVYEFSDIEEEQAAYAKAKIIMGKYTGIENENYEAESKSIQLLLDEWNKETSDFARGTLNLSVLLQRLSQAAVTFDELFNKRSTALGTKEVFNTKLLRKDMKLMYDDVAKDILAMAKRKKTDFYVKLLDMVNNGRKYYADILAKRHSKGKGGDGPATPEV</sequence>
<protein>
    <submittedName>
        <fullName evidence="1">Uncharacterized protein</fullName>
    </submittedName>
</protein>
<evidence type="ECO:0000313" key="2">
    <source>
        <dbReference type="Proteomes" id="UP000323632"/>
    </source>
</evidence>
<gene>
    <name evidence="1" type="ORF">F0919_11525</name>
</gene>
<accession>A0A5M6CGX9</accession>
<dbReference type="EMBL" id="VWSH01000003">
    <property type="protein sequence ID" value="KAA5533172.1"/>
    <property type="molecule type" value="Genomic_DNA"/>
</dbReference>
<comment type="caution">
    <text evidence="1">The sequence shown here is derived from an EMBL/GenBank/DDBJ whole genome shotgun (WGS) entry which is preliminary data.</text>
</comment>
<keyword evidence="2" id="KW-1185">Reference proteome</keyword>
<dbReference type="AlphaFoldDB" id="A0A5M6CGX9"/>
<dbReference type="RefSeq" id="WP_150032920.1">
    <property type="nucleotide sequence ID" value="NZ_VWSH01000003.1"/>
</dbReference>
<proteinExistence type="predicted"/>
<organism evidence="1 2">
    <name type="scientific">Taibaiella lutea</name>
    <dbReference type="NCBI Taxonomy" id="2608001"/>
    <lineage>
        <taxon>Bacteria</taxon>
        <taxon>Pseudomonadati</taxon>
        <taxon>Bacteroidota</taxon>
        <taxon>Chitinophagia</taxon>
        <taxon>Chitinophagales</taxon>
        <taxon>Chitinophagaceae</taxon>
        <taxon>Taibaiella</taxon>
    </lineage>
</organism>
<dbReference type="Pfam" id="PF19775">
    <property type="entry name" value="DUF6261"/>
    <property type="match status" value="1"/>
</dbReference>
<dbReference type="InterPro" id="IPR046228">
    <property type="entry name" value="DUF6261"/>
</dbReference>
<dbReference type="Proteomes" id="UP000323632">
    <property type="component" value="Unassembled WGS sequence"/>
</dbReference>